<evidence type="ECO:0000259" key="1">
    <source>
        <dbReference type="Pfam" id="PF18096"/>
    </source>
</evidence>
<keyword evidence="6" id="KW-1185">Reference proteome</keyword>
<reference evidence="3 6" key="3">
    <citation type="submission" date="2018-07" db="EMBL/GenBank/DDBJ databases">
        <title>Leeuwenhoekiella genomics.</title>
        <authorList>
            <person name="Tahon G."/>
            <person name="Willems A."/>
        </authorList>
    </citation>
    <scope>NUCLEOTIDE SEQUENCE [LARGE SCALE GENOMIC DNA]</scope>
    <source>
        <strain evidence="3 6">LMG 24856</strain>
    </source>
</reference>
<evidence type="ECO:0000259" key="2">
    <source>
        <dbReference type="Pfam" id="PF22013"/>
    </source>
</evidence>
<accession>A0A1M5Y7G7</accession>
<dbReference type="InterPro" id="IPR041497">
    <property type="entry name" value="Thump-like"/>
</dbReference>
<evidence type="ECO:0000313" key="5">
    <source>
        <dbReference type="Proteomes" id="UP000184240"/>
    </source>
</evidence>
<dbReference type="STRING" id="573501.SAMN04487999_1998"/>
<evidence type="ECO:0000313" key="6">
    <source>
        <dbReference type="Proteomes" id="UP000290037"/>
    </source>
</evidence>
<evidence type="ECO:0000313" key="4">
    <source>
        <dbReference type="EMBL" id="SHI08021.1"/>
    </source>
</evidence>
<dbReference type="Proteomes" id="UP000290037">
    <property type="component" value="Unassembled WGS sequence"/>
</dbReference>
<dbReference type="AlphaFoldDB" id="A0A1M5Y7G7"/>
<feature type="domain" description="THUMP-like" evidence="1">
    <location>
        <begin position="325"/>
        <end position="395"/>
    </location>
</feature>
<dbReference type="EMBL" id="QOVN01000002">
    <property type="protein sequence ID" value="RXG30541.1"/>
    <property type="molecule type" value="Genomic_DNA"/>
</dbReference>
<dbReference type="Pfam" id="PF22013">
    <property type="entry name" value="PG_1098_Fer"/>
    <property type="match status" value="1"/>
</dbReference>
<sequence>MSLNKNLLQLEVQAYLRAHYKTDVSKVLLSSSPFEAISSPELAQQLNGLQKAEGKLPTWFKHLEILYPPKLNLEQTSSEETAAYKANLFSGKKALDLTGGFGIDDYYFSQQFDEVIHCELNPKLSALAQHNFEVLGAKNIQTLNQNSIDLLKGTSSHFDLIFTDPSRRNEVKGKVFMLKDCEPDIPEHLDLLLDKTDILMVKTSPLLDITAGLRELKHVLQIHSIAVKNEVKELLWILSKKDDTKALSLFAVNLSSDFDAPVTLDFDALQFAEATFDEPQTYLYEPNAALLKLGAFNWISEHYALDKLAVNTQLYTSEKLIEFPGRRFRIKDSIPYSKKTISRLLKGKQAHITTRNFKASVADLRKKFKIKSGGDRYIFFTTLENGKSLMLDCEKI</sequence>
<evidence type="ECO:0000313" key="3">
    <source>
        <dbReference type="EMBL" id="RXG30541.1"/>
    </source>
</evidence>
<dbReference type="Proteomes" id="UP000184240">
    <property type="component" value="Unassembled WGS sequence"/>
</dbReference>
<gene>
    <name evidence="3" type="ORF">DSM01_1291</name>
    <name evidence="4" type="ORF">SAMN04487999_1998</name>
</gene>
<dbReference type="RefSeq" id="WP_072982658.1">
    <property type="nucleotide sequence ID" value="NZ_FQXT01000003.1"/>
</dbReference>
<dbReference type="EMBL" id="FQXT01000003">
    <property type="protein sequence ID" value="SHI08021.1"/>
    <property type="molecule type" value="Genomic_DNA"/>
</dbReference>
<dbReference type="SUPFAM" id="SSF53335">
    <property type="entry name" value="S-adenosyl-L-methionine-dependent methyltransferases"/>
    <property type="match status" value="1"/>
</dbReference>
<dbReference type="Gene3D" id="1.10.10.1110">
    <property type="entry name" value="Methyltransferase PG1098, N-terminal domain"/>
    <property type="match status" value="1"/>
</dbReference>
<dbReference type="OrthoDB" id="1000417at2"/>
<feature type="domain" description="PG-1098 ferredoxin-like" evidence="2">
    <location>
        <begin position="282"/>
        <end position="324"/>
    </location>
</feature>
<reference evidence="4" key="1">
    <citation type="submission" date="2016-11" db="EMBL/GenBank/DDBJ databases">
        <authorList>
            <person name="Jaros S."/>
            <person name="Januszkiewicz K."/>
            <person name="Wedrychowicz H."/>
        </authorList>
    </citation>
    <scope>NUCLEOTIDE SEQUENCE [LARGE SCALE GENOMIC DNA]</scope>
    <source>
        <strain evidence="4">DSM 19859</strain>
    </source>
</reference>
<reference evidence="5" key="2">
    <citation type="submission" date="2016-11" db="EMBL/GenBank/DDBJ databases">
        <authorList>
            <person name="Varghese N."/>
            <person name="Submissions S."/>
        </authorList>
    </citation>
    <scope>NUCLEOTIDE SEQUENCE [LARGE SCALE GENOMIC DNA]</scope>
    <source>
        <strain evidence="5">DSM 19859</strain>
    </source>
</reference>
<dbReference type="Pfam" id="PF18096">
    <property type="entry name" value="Thump_like"/>
    <property type="match status" value="1"/>
</dbReference>
<dbReference type="InterPro" id="IPR054168">
    <property type="entry name" value="PG_1098_Fer"/>
</dbReference>
<name>A0A1M5Y7G7_9FLAO</name>
<proteinExistence type="predicted"/>
<dbReference type="InterPro" id="IPR029063">
    <property type="entry name" value="SAM-dependent_MTases_sf"/>
</dbReference>
<dbReference type="Gene3D" id="3.40.50.150">
    <property type="entry name" value="Vaccinia Virus protein VP39"/>
    <property type="match status" value="1"/>
</dbReference>
<dbReference type="CDD" id="cd02440">
    <property type="entry name" value="AdoMet_MTases"/>
    <property type="match status" value="1"/>
</dbReference>
<protein>
    <submittedName>
        <fullName evidence="4">Uncharacterized protein</fullName>
    </submittedName>
</protein>
<organism evidence="4 5">
    <name type="scientific">Leeuwenhoekiella palythoae</name>
    <dbReference type="NCBI Taxonomy" id="573501"/>
    <lineage>
        <taxon>Bacteria</taxon>
        <taxon>Pseudomonadati</taxon>
        <taxon>Bacteroidota</taxon>
        <taxon>Flavobacteriia</taxon>
        <taxon>Flavobacteriales</taxon>
        <taxon>Flavobacteriaceae</taxon>
        <taxon>Leeuwenhoekiella</taxon>
    </lineage>
</organism>